<keyword evidence="2" id="KW-0812">Transmembrane</keyword>
<keyword evidence="2" id="KW-1133">Transmembrane helix</keyword>
<reference evidence="3 4" key="1">
    <citation type="submission" date="2020-03" db="EMBL/GenBank/DDBJ databases">
        <title>Sequencing the genomes of 1000 actinobacteria strains.</title>
        <authorList>
            <person name="Klenk H.-P."/>
        </authorList>
    </citation>
    <scope>NUCLEOTIDE SEQUENCE [LARGE SCALE GENOMIC DNA]</scope>
    <source>
        <strain evidence="3 4">DSM 45490</strain>
    </source>
</reference>
<dbReference type="Proteomes" id="UP000555407">
    <property type="component" value="Unassembled WGS sequence"/>
</dbReference>
<evidence type="ECO:0000313" key="4">
    <source>
        <dbReference type="Proteomes" id="UP000555407"/>
    </source>
</evidence>
<organism evidence="3 4">
    <name type="scientific">Kribbella shirazensis</name>
    <dbReference type="NCBI Taxonomy" id="1105143"/>
    <lineage>
        <taxon>Bacteria</taxon>
        <taxon>Bacillati</taxon>
        <taxon>Actinomycetota</taxon>
        <taxon>Actinomycetes</taxon>
        <taxon>Propionibacteriales</taxon>
        <taxon>Kribbellaceae</taxon>
        <taxon>Kribbella</taxon>
    </lineage>
</organism>
<comment type="caution">
    <text evidence="3">The sequence shown here is derived from an EMBL/GenBank/DDBJ whole genome shotgun (WGS) entry which is preliminary data.</text>
</comment>
<evidence type="ECO:0000256" key="1">
    <source>
        <dbReference type="SAM" id="MobiDB-lite"/>
    </source>
</evidence>
<feature type="region of interest" description="Disordered" evidence="1">
    <location>
        <begin position="1"/>
        <end position="44"/>
    </location>
</feature>
<evidence type="ECO:0000313" key="3">
    <source>
        <dbReference type="EMBL" id="NIK55195.1"/>
    </source>
</evidence>
<gene>
    <name evidence="3" type="ORF">BJY22_000912</name>
</gene>
<feature type="compositionally biased region" description="Basic and acidic residues" evidence="1">
    <location>
        <begin position="1"/>
        <end position="11"/>
    </location>
</feature>
<evidence type="ECO:0000256" key="2">
    <source>
        <dbReference type="SAM" id="Phobius"/>
    </source>
</evidence>
<dbReference type="AlphaFoldDB" id="A0A7X5V5W8"/>
<keyword evidence="4" id="KW-1185">Reference proteome</keyword>
<proteinExistence type="predicted"/>
<dbReference type="EMBL" id="JAASRO010000001">
    <property type="protein sequence ID" value="NIK55195.1"/>
    <property type="molecule type" value="Genomic_DNA"/>
</dbReference>
<protein>
    <submittedName>
        <fullName evidence="3">Uncharacterized protein</fullName>
    </submittedName>
</protein>
<accession>A0A7X5V5W8</accession>
<sequence>MPAKRAGKELRPCLLGVQPPDPARRGSAPRPPRQTAPRRTALPAWDCPTPNRAARLGLLRAEPLRPRGTAPRLRLCLFWLPRDFWWVVIGRFWLGLLLLRCWGSWVRGR</sequence>
<name>A0A7X5V5W8_9ACTN</name>
<keyword evidence="2" id="KW-0472">Membrane</keyword>
<feature type="transmembrane region" description="Helical" evidence="2">
    <location>
        <begin position="84"/>
        <end position="103"/>
    </location>
</feature>
<feature type="compositionally biased region" description="Low complexity" evidence="1">
    <location>
        <begin position="35"/>
        <end position="44"/>
    </location>
</feature>